<evidence type="ECO:0000256" key="2">
    <source>
        <dbReference type="ARBA" id="ARBA00007362"/>
    </source>
</evidence>
<keyword evidence="3 6" id="KW-0812">Transmembrane</keyword>
<keyword evidence="4 6" id="KW-1133">Transmembrane helix</keyword>
<sequence>MFRFAFGVLFSLLWSSAFIAGKYMVLRLPPLDGLSLRFLLAGVLIFIISFIMERGSLVQWRNKTLWVHGLILALFNYVLYLGWSYTGLQTVSPELVVLLVSTMPFVTTFVVSLIARRWLWLQWVAILLGFIGVYVVLSTRMPHASFSIGVIWTVLGMLALAAGTLFYQFKAHDHRVLPLTGVQNLLAGLILLLVSTPSQWMSAMSEPVFAISVWYQVIVVSVIAMLMWFYLVRWFGSAKASAFHLLNPIFAAVLAWWFFDVSLGLWDMVGTLMVIGALGLLHQTKHD</sequence>
<dbReference type="RefSeq" id="WP_049237929.1">
    <property type="nucleotide sequence ID" value="NZ_JVLO01000008.1"/>
</dbReference>
<dbReference type="InterPro" id="IPR050638">
    <property type="entry name" value="AA-Vitamin_Transporters"/>
</dbReference>
<feature type="transmembrane region" description="Helical" evidence="6">
    <location>
        <begin position="95"/>
        <end position="115"/>
    </location>
</feature>
<feature type="transmembrane region" description="Helical" evidence="6">
    <location>
        <begin position="64"/>
        <end position="83"/>
    </location>
</feature>
<evidence type="ECO:0000256" key="3">
    <source>
        <dbReference type="ARBA" id="ARBA00022692"/>
    </source>
</evidence>
<evidence type="ECO:0000256" key="5">
    <source>
        <dbReference type="ARBA" id="ARBA00023136"/>
    </source>
</evidence>
<evidence type="ECO:0000256" key="6">
    <source>
        <dbReference type="SAM" id="Phobius"/>
    </source>
</evidence>
<feature type="transmembrane region" description="Helical" evidence="6">
    <location>
        <begin position="242"/>
        <end position="259"/>
    </location>
</feature>
<dbReference type="EMBL" id="MUXT01000012">
    <property type="protein sequence ID" value="OOR82340.1"/>
    <property type="molecule type" value="Genomic_DNA"/>
</dbReference>
<feature type="domain" description="EamA" evidence="7">
    <location>
        <begin position="148"/>
        <end position="280"/>
    </location>
</feature>
<comment type="caution">
    <text evidence="8">The sequence shown here is derived from an EMBL/GenBank/DDBJ whole genome shotgun (WGS) entry which is preliminary data.</text>
</comment>
<accession>A0A1S9ZG28</accession>
<evidence type="ECO:0000259" key="7">
    <source>
        <dbReference type="Pfam" id="PF00892"/>
    </source>
</evidence>
<dbReference type="PANTHER" id="PTHR32322:SF2">
    <property type="entry name" value="EAMA DOMAIN-CONTAINING PROTEIN"/>
    <property type="match status" value="1"/>
</dbReference>
<comment type="subcellular location">
    <subcellularLocation>
        <location evidence="1">Membrane</location>
        <topology evidence="1">Multi-pass membrane protein</topology>
    </subcellularLocation>
</comment>
<evidence type="ECO:0000256" key="1">
    <source>
        <dbReference type="ARBA" id="ARBA00004141"/>
    </source>
</evidence>
<evidence type="ECO:0000313" key="8">
    <source>
        <dbReference type="EMBL" id="OOR82340.1"/>
    </source>
</evidence>
<organism evidence="8 9">
    <name type="scientific">Moraxella canis</name>
    <dbReference type="NCBI Taxonomy" id="90239"/>
    <lineage>
        <taxon>Bacteria</taxon>
        <taxon>Pseudomonadati</taxon>
        <taxon>Pseudomonadota</taxon>
        <taxon>Gammaproteobacteria</taxon>
        <taxon>Moraxellales</taxon>
        <taxon>Moraxellaceae</taxon>
        <taxon>Moraxella</taxon>
    </lineage>
</organism>
<dbReference type="PANTHER" id="PTHR32322">
    <property type="entry name" value="INNER MEMBRANE TRANSPORTER"/>
    <property type="match status" value="1"/>
</dbReference>
<evidence type="ECO:0000313" key="9">
    <source>
        <dbReference type="Proteomes" id="UP000190322"/>
    </source>
</evidence>
<feature type="transmembrane region" description="Helical" evidence="6">
    <location>
        <begin position="208"/>
        <end position="230"/>
    </location>
</feature>
<dbReference type="InterPro" id="IPR037185">
    <property type="entry name" value="EmrE-like"/>
</dbReference>
<feature type="transmembrane region" description="Helical" evidence="6">
    <location>
        <begin position="149"/>
        <end position="169"/>
    </location>
</feature>
<dbReference type="Proteomes" id="UP000190322">
    <property type="component" value="Unassembled WGS sequence"/>
</dbReference>
<feature type="domain" description="EamA" evidence="7">
    <location>
        <begin position="6"/>
        <end position="137"/>
    </location>
</feature>
<proteinExistence type="inferred from homology"/>
<dbReference type="InterPro" id="IPR000620">
    <property type="entry name" value="EamA_dom"/>
</dbReference>
<feature type="transmembrane region" description="Helical" evidence="6">
    <location>
        <begin position="35"/>
        <end position="52"/>
    </location>
</feature>
<dbReference type="OrthoDB" id="9809509at2"/>
<dbReference type="AlphaFoldDB" id="A0A1S9ZG28"/>
<gene>
    <name evidence="8" type="ORF">B0180_09660</name>
</gene>
<dbReference type="Pfam" id="PF00892">
    <property type="entry name" value="EamA"/>
    <property type="match status" value="2"/>
</dbReference>
<feature type="transmembrane region" description="Helical" evidence="6">
    <location>
        <begin position="176"/>
        <end position="196"/>
    </location>
</feature>
<protein>
    <submittedName>
        <fullName evidence="8">EamA family transporter</fullName>
    </submittedName>
</protein>
<evidence type="ECO:0000256" key="4">
    <source>
        <dbReference type="ARBA" id="ARBA00022989"/>
    </source>
</evidence>
<reference evidence="8 9" key="1">
    <citation type="submission" date="2017-02" db="EMBL/GenBank/DDBJ databases">
        <title>Draft genome sequence of Moraxella canis CCUG 8415A type strain.</title>
        <authorList>
            <person name="Engstrom-Jakobsson H."/>
            <person name="Salva-Serra F."/>
            <person name="Thorell K."/>
            <person name="Gonzales-Siles L."/>
            <person name="Karlsson R."/>
            <person name="Boulund F."/>
            <person name="Engstrand L."/>
            <person name="Moore E."/>
        </authorList>
    </citation>
    <scope>NUCLEOTIDE SEQUENCE [LARGE SCALE GENOMIC DNA]</scope>
    <source>
        <strain evidence="8 9">CCUG 8415A</strain>
    </source>
</reference>
<comment type="similarity">
    <text evidence="2">Belongs to the EamA transporter family.</text>
</comment>
<keyword evidence="5 6" id="KW-0472">Membrane</keyword>
<dbReference type="GO" id="GO:0016020">
    <property type="term" value="C:membrane"/>
    <property type="evidence" value="ECO:0007669"/>
    <property type="project" value="UniProtKB-SubCell"/>
</dbReference>
<feature type="transmembrane region" description="Helical" evidence="6">
    <location>
        <begin position="265"/>
        <end position="281"/>
    </location>
</feature>
<name>A0A1S9ZG28_9GAMM</name>
<feature type="transmembrane region" description="Helical" evidence="6">
    <location>
        <begin position="120"/>
        <end position="137"/>
    </location>
</feature>
<dbReference type="SUPFAM" id="SSF103481">
    <property type="entry name" value="Multidrug resistance efflux transporter EmrE"/>
    <property type="match status" value="2"/>
</dbReference>